<keyword evidence="1" id="KW-0812">Transmembrane</keyword>
<evidence type="ECO:0000256" key="1">
    <source>
        <dbReference type="SAM" id="Phobius"/>
    </source>
</evidence>
<dbReference type="STRING" id="1236973.JCM9157_1841"/>
<dbReference type="InterPro" id="IPR000073">
    <property type="entry name" value="AB_hydrolase_1"/>
</dbReference>
<keyword evidence="1" id="KW-0472">Membrane</keyword>
<dbReference type="OrthoDB" id="9776685at2"/>
<organism evidence="3 4">
    <name type="scientific">Halalkalibacter akibai (strain ATCC 43226 / DSM 21942 / CIP 109018 / JCM 9157 / 1139)</name>
    <name type="common">Bacillus akibai</name>
    <dbReference type="NCBI Taxonomy" id="1236973"/>
    <lineage>
        <taxon>Bacteria</taxon>
        <taxon>Bacillati</taxon>
        <taxon>Bacillota</taxon>
        <taxon>Bacilli</taxon>
        <taxon>Bacillales</taxon>
        <taxon>Bacillaceae</taxon>
        <taxon>Halalkalibacter</taxon>
    </lineage>
</organism>
<dbReference type="PANTHER" id="PTHR43358">
    <property type="entry name" value="ALPHA/BETA-HYDROLASE"/>
    <property type="match status" value="1"/>
</dbReference>
<comment type="caution">
    <text evidence="3">The sequence shown here is derived from an EMBL/GenBank/DDBJ whole genome shotgun (WGS) entry which is preliminary data.</text>
</comment>
<dbReference type="InterPro" id="IPR022742">
    <property type="entry name" value="Hydrolase_4"/>
</dbReference>
<feature type="domain" description="Serine aminopeptidase S33" evidence="2">
    <location>
        <begin position="103"/>
        <end position="188"/>
    </location>
</feature>
<dbReference type="AlphaFoldDB" id="W4QSZ7"/>
<accession>W4QSZ7</accession>
<dbReference type="EMBL" id="BAUV01000010">
    <property type="protein sequence ID" value="GAE34763.1"/>
    <property type="molecule type" value="Genomic_DNA"/>
</dbReference>
<proteinExistence type="predicted"/>
<dbReference type="RefSeq" id="WP_035663810.1">
    <property type="nucleotide sequence ID" value="NZ_BAUV01000010.1"/>
</dbReference>
<dbReference type="Pfam" id="PF12146">
    <property type="entry name" value="Hydrolase_4"/>
    <property type="match status" value="1"/>
</dbReference>
<sequence>MKKIIIILGSVVAILIIAYGLVGNYFYNFALSVDREKEFMEDNPNLAESEAVLASVAEEAELADALWLEQQQPTQLTIQSADKLNLNLNAYVYENESANHKWAIVVHGYTGDAISMKRYARNFHERGYHVLAPDLRGHGESEGNYIGMGWHDRKDLLLWIEQVIEEDPEAEIVLFGISMGGATVMMTSGEEDLPANVKVIVEDCGYSSVSEVFVYQLNDLFGLPPFPVINAANTVTNFRAGYDLYEASAVEQVAKSQTPILFIHGDADTFVPYEMLDEVYNAATVDKDKLIIEGAGHGDAEKVDPVRYWNSVWSFVEKYID</sequence>
<keyword evidence="1" id="KW-1133">Transmembrane helix</keyword>
<evidence type="ECO:0000313" key="4">
    <source>
        <dbReference type="Proteomes" id="UP000018896"/>
    </source>
</evidence>
<dbReference type="PANTHER" id="PTHR43358:SF4">
    <property type="entry name" value="ALPHA_BETA HYDROLASE FOLD-1 DOMAIN-CONTAINING PROTEIN"/>
    <property type="match status" value="1"/>
</dbReference>
<evidence type="ECO:0000313" key="3">
    <source>
        <dbReference type="EMBL" id="GAE34763.1"/>
    </source>
</evidence>
<dbReference type="Gene3D" id="3.40.50.1820">
    <property type="entry name" value="alpha/beta hydrolase"/>
    <property type="match status" value="1"/>
</dbReference>
<dbReference type="Proteomes" id="UP000018896">
    <property type="component" value="Unassembled WGS sequence"/>
</dbReference>
<dbReference type="InterPro" id="IPR029058">
    <property type="entry name" value="AB_hydrolase_fold"/>
</dbReference>
<dbReference type="GO" id="GO:0016787">
    <property type="term" value="F:hydrolase activity"/>
    <property type="evidence" value="ECO:0007669"/>
    <property type="project" value="UniProtKB-KW"/>
</dbReference>
<dbReference type="eggNOG" id="COG1073">
    <property type="taxonomic scope" value="Bacteria"/>
</dbReference>
<feature type="transmembrane region" description="Helical" evidence="1">
    <location>
        <begin position="5"/>
        <end position="27"/>
    </location>
</feature>
<protein>
    <submittedName>
        <fullName evidence="3">Alpha/beta hydrolase</fullName>
    </submittedName>
</protein>
<reference evidence="3 4" key="1">
    <citation type="journal article" date="2014" name="Genome Announc.">
        <title>Draft Genome Sequences of Three Alkaliphilic Bacillus Strains, Bacillus wakoensis JCM 9140T, Bacillus akibai JCM 9157T, and Bacillus hemicellulosilyticus JCM 9152T.</title>
        <authorList>
            <person name="Yuki M."/>
            <person name="Oshima K."/>
            <person name="Suda W."/>
            <person name="Oshida Y."/>
            <person name="Kitamura K."/>
            <person name="Iida T."/>
            <person name="Hattori M."/>
            <person name="Ohkuma M."/>
        </authorList>
    </citation>
    <scope>NUCLEOTIDE SEQUENCE [LARGE SCALE GENOMIC DNA]</scope>
    <source>
        <strain evidence="3 4">JCM 9157</strain>
    </source>
</reference>
<dbReference type="SUPFAM" id="SSF53474">
    <property type="entry name" value="alpha/beta-Hydrolases"/>
    <property type="match status" value="1"/>
</dbReference>
<dbReference type="PRINTS" id="PR00111">
    <property type="entry name" value="ABHYDROLASE"/>
</dbReference>
<gene>
    <name evidence="3" type="ORF">JCM9157_1841</name>
</gene>
<name>W4QSZ7_HALA3</name>
<dbReference type="InterPro" id="IPR052920">
    <property type="entry name" value="DNA-binding_regulatory"/>
</dbReference>
<evidence type="ECO:0000259" key="2">
    <source>
        <dbReference type="Pfam" id="PF12146"/>
    </source>
</evidence>
<keyword evidence="3" id="KW-0378">Hydrolase</keyword>
<keyword evidence="4" id="KW-1185">Reference proteome</keyword>